<keyword evidence="4" id="KW-1185">Reference proteome</keyword>
<feature type="compositionally biased region" description="Basic and acidic residues" evidence="1">
    <location>
        <begin position="745"/>
        <end position="772"/>
    </location>
</feature>
<dbReference type="EMBL" id="BMXS01000001">
    <property type="protein sequence ID" value="GGX79715.1"/>
    <property type="molecule type" value="Genomic_DNA"/>
</dbReference>
<proteinExistence type="predicted"/>
<feature type="region of interest" description="Disordered" evidence="1">
    <location>
        <begin position="160"/>
        <end position="197"/>
    </location>
</feature>
<feature type="region of interest" description="Disordered" evidence="1">
    <location>
        <begin position="238"/>
        <end position="285"/>
    </location>
</feature>
<evidence type="ECO:0000256" key="1">
    <source>
        <dbReference type="SAM" id="MobiDB-lite"/>
    </source>
</evidence>
<feature type="compositionally biased region" description="Basic residues" evidence="1">
    <location>
        <begin position="719"/>
        <end position="744"/>
    </location>
</feature>
<evidence type="ECO:0000313" key="4">
    <source>
        <dbReference type="Proteomes" id="UP000653056"/>
    </source>
</evidence>
<sequence>MPHSLRGALEQLSGVDLSSARVHYNSSEPQRLGANAYAQANNIYLGAGQEHQLPHEAWHLVQQKQGRVRPTGQRSGVATNLEPCLEREADEMGSRIKSGVSRTFSPPHHQMIPGQQPAQAVAQLAPAKIKRVEIFTNANEVKITLENGKRYTYPLITDELENPTPIDPSNPPYQSGTRIKATHKKKASRDKDIHVDPDETLGKFRYNWSFEGVAGQPELEDFPPSDYDLIFYLKGSAGSGESKGEGKGKGDKKGEGEAGKGGEAERKGQGGEKKGGAGGKKKASEKELKEFIKKVGGSGEDIDKTPLTDEEKQRVADALGELSSAEEEQFLSVMDELAQQCEDDPACTNKGLADLLEFYQNLDEASREALSINQMLKADPTSESSELPEEVLLNIETDAKATAASLDKAKKINSNLALIQSKITDPKLKKEFEEIDLNKLSELNTLIMIQGMLAGASERLPELQPVTIGLTSNIGRIRDFILEEIAWLSAEIAATALFSALTAPVSGGASLAAGAAAAGHLAIRLNKLRKLIRKIQNLMEVVDKIRGIVATFQTVRESLAKADRLLKTFQEKREQVRKLRKLLDKGEASVEQIRQMENLEDELLELMLGSEERVGMIEKLEPIMDQFFLPEDLSDEELKQLVFDVPDGITAVEEMLAYKRAVEGGNADQTVTLSLKGFRAGFLLAPFVGFLTGTINDKLAEIMADKDLSERLLGIGGRRRKGGAFKGSKTKPRKRLKQVKTNKQKRAEAKRKSAEADKQDKRQGKKKDKDDASAGTSMGDSRAKWRRLESEIQAIGKEAKEQGGMTQVEVKKKATTIARKPEYRLFEARVDIDAYPKDPALNRLQVEDKGSTKIKVKGGGAKKRRRNSDILVNYLRPERERHKALNAAIRDAFKNWPEDKSDTKGAIEAKLDELKKRHGYPVQFKYPAGKAKEKGKVFVEAEKVKGDIIAWRVMTSLREGKPAEIARIDRPGNYWGSKNNPIELDWKKPAITDSKHYEPLYVGPYVAGEARVTQAELKDHKGRSKIERQALADDIESRVSNTGTKDKVKEWKKNPKIEKFDATTREKLPSPSRTTVGVADKWQIKAGTKLFPFVPKSRDNESGAIFTNKFRLFGFYAAEEGKDGDHVWEIQVGGPNKVENMWTLESGLNQRAGGELEKATVKTPDNKSKSMKQLKKEARENIKGGKKMWVRIKSTK</sequence>
<feature type="region of interest" description="Disordered" evidence="1">
    <location>
        <begin position="719"/>
        <end position="785"/>
    </location>
</feature>
<gene>
    <name evidence="3" type="ORF">GCM10007160_03870</name>
</gene>
<protein>
    <recommendedName>
        <fullName evidence="2">eCIS core domain-containing protein</fullName>
    </recommendedName>
</protein>
<feature type="domain" description="eCIS core" evidence="2">
    <location>
        <begin position="1"/>
        <end position="66"/>
    </location>
</feature>
<feature type="compositionally biased region" description="Basic and acidic residues" evidence="1">
    <location>
        <begin position="242"/>
        <end position="275"/>
    </location>
</feature>
<reference evidence="4" key="1">
    <citation type="journal article" date="2019" name="Int. J. Syst. Evol. Microbiol.">
        <title>The Global Catalogue of Microorganisms (GCM) 10K type strain sequencing project: providing services to taxonomists for standard genome sequencing and annotation.</title>
        <authorList>
            <consortium name="The Broad Institute Genomics Platform"/>
            <consortium name="The Broad Institute Genome Sequencing Center for Infectious Disease"/>
            <person name="Wu L."/>
            <person name="Ma J."/>
        </authorList>
    </citation>
    <scope>NUCLEOTIDE SEQUENCE [LARGE SCALE GENOMIC DNA]</scope>
    <source>
        <strain evidence="4">KCTC 22228</strain>
    </source>
</reference>
<dbReference type="Proteomes" id="UP000653056">
    <property type="component" value="Unassembled WGS sequence"/>
</dbReference>
<evidence type="ECO:0000259" key="2">
    <source>
        <dbReference type="Pfam" id="PF13699"/>
    </source>
</evidence>
<dbReference type="Pfam" id="PF13699">
    <property type="entry name" value="eCIS_core"/>
    <property type="match status" value="1"/>
</dbReference>
<name>A0ABQ2YDL8_9GAMM</name>
<organism evidence="3 4">
    <name type="scientific">Litchfieldella qijiaojingensis</name>
    <dbReference type="NCBI Taxonomy" id="980347"/>
    <lineage>
        <taxon>Bacteria</taxon>
        <taxon>Pseudomonadati</taxon>
        <taxon>Pseudomonadota</taxon>
        <taxon>Gammaproteobacteria</taxon>
        <taxon>Oceanospirillales</taxon>
        <taxon>Halomonadaceae</taxon>
        <taxon>Litchfieldella</taxon>
    </lineage>
</organism>
<comment type="caution">
    <text evidence="3">The sequence shown here is derived from an EMBL/GenBank/DDBJ whole genome shotgun (WGS) entry which is preliminary data.</text>
</comment>
<dbReference type="InterPro" id="IPR025295">
    <property type="entry name" value="eCIS_core_dom"/>
</dbReference>
<evidence type="ECO:0000313" key="3">
    <source>
        <dbReference type="EMBL" id="GGX79715.1"/>
    </source>
</evidence>
<accession>A0ABQ2YDL8</accession>